<sequence length="170" mass="19505">MFPCVRPEAFVVLSLLAWIIWIEICGAAAAPGGCEGSVYLAAFVLLIKRLKNNYDKYKLIFRVIDYQKSKFIKKLELLLYCQKRISVLFQSQRKLDFQQGINLIKSTSIDQLISHFSSFLSYSKPSIEHTLSKVSQFILIVILKLLHNLERPNHPLSASLKTQLFIISSR</sequence>
<dbReference type="EMBL" id="RRYP01019253">
    <property type="protein sequence ID" value="TNV73312.1"/>
    <property type="molecule type" value="Genomic_DNA"/>
</dbReference>
<accession>A0A8J8NDQ2</accession>
<evidence type="ECO:0000313" key="3">
    <source>
        <dbReference type="Proteomes" id="UP000785679"/>
    </source>
</evidence>
<keyword evidence="1" id="KW-0732">Signal</keyword>
<keyword evidence="3" id="KW-1185">Reference proteome</keyword>
<dbReference type="InterPro" id="IPR011992">
    <property type="entry name" value="EF-hand-dom_pair"/>
</dbReference>
<reference evidence="2" key="1">
    <citation type="submission" date="2019-06" db="EMBL/GenBank/DDBJ databases">
        <authorList>
            <person name="Zheng W."/>
        </authorList>
    </citation>
    <scope>NUCLEOTIDE SEQUENCE</scope>
    <source>
        <strain evidence="2">QDHG01</strain>
    </source>
</reference>
<dbReference type="AlphaFoldDB" id="A0A8J8NDQ2"/>
<evidence type="ECO:0000313" key="2">
    <source>
        <dbReference type="EMBL" id="TNV73312.1"/>
    </source>
</evidence>
<dbReference type="SUPFAM" id="SSF47473">
    <property type="entry name" value="EF-hand"/>
    <property type="match status" value="1"/>
</dbReference>
<evidence type="ECO:0008006" key="4">
    <source>
        <dbReference type="Google" id="ProtNLM"/>
    </source>
</evidence>
<dbReference type="Proteomes" id="UP000785679">
    <property type="component" value="Unassembled WGS sequence"/>
</dbReference>
<organism evidence="2 3">
    <name type="scientific">Halteria grandinella</name>
    <dbReference type="NCBI Taxonomy" id="5974"/>
    <lineage>
        <taxon>Eukaryota</taxon>
        <taxon>Sar</taxon>
        <taxon>Alveolata</taxon>
        <taxon>Ciliophora</taxon>
        <taxon>Intramacronucleata</taxon>
        <taxon>Spirotrichea</taxon>
        <taxon>Stichotrichia</taxon>
        <taxon>Sporadotrichida</taxon>
        <taxon>Halteriidae</taxon>
        <taxon>Halteria</taxon>
    </lineage>
</organism>
<evidence type="ECO:0000256" key="1">
    <source>
        <dbReference type="SAM" id="SignalP"/>
    </source>
</evidence>
<feature type="chain" id="PRO_5035206987" description="Secreted protein" evidence="1">
    <location>
        <begin position="30"/>
        <end position="170"/>
    </location>
</feature>
<proteinExistence type="predicted"/>
<comment type="caution">
    <text evidence="2">The sequence shown here is derived from an EMBL/GenBank/DDBJ whole genome shotgun (WGS) entry which is preliminary data.</text>
</comment>
<protein>
    <recommendedName>
        <fullName evidence="4">Secreted protein</fullName>
    </recommendedName>
</protein>
<feature type="signal peptide" evidence="1">
    <location>
        <begin position="1"/>
        <end position="29"/>
    </location>
</feature>
<gene>
    <name evidence="2" type="ORF">FGO68_gene11761</name>
</gene>
<name>A0A8J8NDQ2_HALGN</name>